<dbReference type="GO" id="GO:0003988">
    <property type="term" value="F:acetyl-CoA C-acyltransferase activity"/>
    <property type="evidence" value="ECO:0007669"/>
    <property type="project" value="UniProtKB-ARBA"/>
</dbReference>
<accession>A0A833H0S2</accession>
<dbReference type="FunFam" id="3.40.47.10:FF:000010">
    <property type="entry name" value="Acetyl-CoA acetyltransferase (Thiolase)"/>
    <property type="match status" value="1"/>
</dbReference>
<dbReference type="PANTHER" id="PTHR18919">
    <property type="entry name" value="ACETYL-COA C-ACYLTRANSFERASE"/>
    <property type="match status" value="1"/>
</dbReference>
<evidence type="ECO:0000313" key="9">
    <source>
        <dbReference type="Proteomes" id="UP000460298"/>
    </source>
</evidence>
<dbReference type="EMBL" id="WBUI01000012">
    <property type="protein sequence ID" value="KAB2931758.1"/>
    <property type="molecule type" value="Genomic_DNA"/>
</dbReference>
<evidence type="ECO:0000259" key="6">
    <source>
        <dbReference type="Pfam" id="PF00108"/>
    </source>
</evidence>
<proteinExistence type="inferred from homology"/>
<feature type="domain" description="Thiolase N-terminal" evidence="6">
    <location>
        <begin position="4"/>
        <end position="260"/>
    </location>
</feature>
<feature type="active site" description="Acyl-thioester intermediate" evidence="4">
    <location>
        <position position="89"/>
    </location>
</feature>
<dbReference type="Proteomes" id="UP000460298">
    <property type="component" value="Unassembled WGS sequence"/>
</dbReference>
<dbReference type="AlphaFoldDB" id="A0A833H0S2"/>
<evidence type="ECO:0000259" key="7">
    <source>
        <dbReference type="Pfam" id="PF02803"/>
    </source>
</evidence>
<protein>
    <submittedName>
        <fullName evidence="8">Thiolase family protein</fullName>
    </submittedName>
</protein>
<dbReference type="Gene3D" id="3.40.47.10">
    <property type="match status" value="2"/>
</dbReference>
<dbReference type="PROSITE" id="PS00737">
    <property type="entry name" value="THIOLASE_2"/>
    <property type="match status" value="1"/>
</dbReference>
<dbReference type="InterPro" id="IPR002155">
    <property type="entry name" value="Thiolase"/>
</dbReference>
<comment type="similarity">
    <text evidence="1 5">Belongs to the thiolase-like superfamily. Thiolase family.</text>
</comment>
<sequence length="390" mass="40861">MQSVYLVNGVRSAFGRFGGSLKEANESELLSAILSSAIERSGLSAADIEQHILGSVVPTSGQSAYLARHAALKAGISLRAAAHSVNRLCGSGMESVAQGASALLLGHAQAVVCSGLELMSKIPYYSNGTRWGVRMGHEPLEDALQAALTDTYAGINMGQTAENLARDFEISREEQDAWALRSQSRAEQAKAFLSGEILPLGVIVDGKEAEFKVDEGVRGASVEAKLPSMRPAFDPEGTVTAGNASGINDGASALVLASEEFVQKKGITPLAKIRSWAVAGCRPDRMGMGPSYALPIALQRAGLTLDDLEIVEINEAFAAQVLAVLRETPVPQEKVNLRGGAIALGHPLGASGNRLLLTLTRQLHEDGKKIGAATLCIGGGQGIAMIIERV</sequence>
<feature type="active site" description="Proton acceptor" evidence="4">
    <location>
        <position position="346"/>
    </location>
</feature>
<dbReference type="Pfam" id="PF02803">
    <property type="entry name" value="Thiolase_C"/>
    <property type="match status" value="1"/>
</dbReference>
<evidence type="ECO:0000256" key="4">
    <source>
        <dbReference type="PIRSR" id="PIRSR000429-1"/>
    </source>
</evidence>
<dbReference type="InterPro" id="IPR020615">
    <property type="entry name" value="Thiolase_acyl_enz_int_AS"/>
</dbReference>
<dbReference type="PROSITE" id="PS00099">
    <property type="entry name" value="THIOLASE_3"/>
    <property type="match status" value="1"/>
</dbReference>
<dbReference type="InterPro" id="IPR020610">
    <property type="entry name" value="Thiolase_AS"/>
</dbReference>
<gene>
    <name evidence="8" type="ORF">F9K24_12560</name>
</gene>
<dbReference type="NCBIfam" id="TIGR01930">
    <property type="entry name" value="AcCoA-C-Actrans"/>
    <property type="match status" value="1"/>
</dbReference>
<reference evidence="8 9" key="1">
    <citation type="submission" date="2019-10" db="EMBL/GenBank/DDBJ databases">
        <title>Extracellular Electron Transfer in a Candidatus Methanoperedens spp. Enrichment Culture.</title>
        <authorList>
            <person name="Berger S."/>
            <person name="Rangel Shaw D."/>
            <person name="Berben T."/>
            <person name="In 'T Zandt M."/>
            <person name="Frank J."/>
            <person name="Reimann J."/>
            <person name="Jetten M.S.M."/>
            <person name="Welte C.U."/>
        </authorList>
    </citation>
    <scope>NUCLEOTIDE SEQUENCE [LARGE SCALE GENOMIC DNA]</scope>
    <source>
        <strain evidence="8">SB12</strain>
    </source>
</reference>
<dbReference type="Pfam" id="PF00108">
    <property type="entry name" value="Thiolase_N"/>
    <property type="match status" value="1"/>
</dbReference>
<comment type="caution">
    <text evidence="8">The sequence shown here is derived from an EMBL/GenBank/DDBJ whole genome shotgun (WGS) entry which is preliminary data.</text>
</comment>
<name>A0A833H0S2_9LEPT</name>
<dbReference type="PROSITE" id="PS00098">
    <property type="entry name" value="THIOLASE_1"/>
    <property type="match status" value="1"/>
</dbReference>
<evidence type="ECO:0000256" key="5">
    <source>
        <dbReference type="RuleBase" id="RU003557"/>
    </source>
</evidence>
<dbReference type="PIRSF" id="PIRSF000429">
    <property type="entry name" value="Ac-CoA_Ac_transf"/>
    <property type="match status" value="1"/>
</dbReference>
<dbReference type="InterPro" id="IPR020613">
    <property type="entry name" value="Thiolase_CS"/>
</dbReference>
<dbReference type="PANTHER" id="PTHR18919:SF107">
    <property type="entry name" value="ACETYL-COA ACETYLTRANSFERASE, CYTOSOLIC"/>
    <property type="match status" value="1"/>
</dbReference>
<dbReference type="CDD" id="cd00751">
    <property type="entry name" value="thiolase"/>
    <property type="match status" value="1"/>
</dbReference>
<keyword evidence="3 5" id="KW-0012">Acyltransferase</keyword>
<evidence type="ECO:0000256" key="2">
    <source>
        <dbReference type="ARBA" id="ARBA00022679"/>
    </source>
</evidence>
<feature type="domain" description="Thiolase C-terminal" evidence="7">
    <location>
        <begin position="268"/>
        <end position="389"/>
    </location>
</feature>
<dbReference type="InterPro" id="IPR020617">
    <property type="entry name" value="Thiolase_C"/>
</dbReference>
<dbReference type="InterPro" id="IPR016039">
    <property type="entry name" value="Thiolase-like"/>
</dbReference>
<evidence type="ECO:0000256" key="3">
    <source>
        <dbReference type="ARBA" id="ARBA00023315"/>
    </source>
</evidence>
<evidence type="ECO:0000313" key="8">
    <source>
        <dbReference type="EMBL" id="KAB2931758.1"/>
    </source>
</evidence>
<organism evidence="8 9">
    <name type="scientific">Leptonema illini</name>
    <dbReference type="NCBI Taxonomy" id="183"/>
    <lineage>
        <taxon>Bacteria</taxon>
        <taxon>Pseudomonadati</taxon>
        <taxon>Spirochaetota</taxon>
        <taxon>Spirochaetia</taxon>
        <taxon>Leptospirales</taxon>
        <taxon>Leptospiraceae</taxon>
        <taxon>Leptonema</taxon>
    </lineage>
</organism>
<dbReference type="InterPro" id="IPR020616">
    <property type="entry name" value="Thiolase_N"/>
</dbReference>
<evidence type="ECO:0000256" key="1">
    <source>
        <dbReference type="ARBA" id="ARBA00010982"/>
    </source>
</evidence>
<dbReference type="SUPFAM" id="SSF53901">
    <property type="entry name" value="Thiolase-like"/>
    <property type="match status" value="2"/>
</dbReference>
<keyword evidence="2 5" id="KW-0808">Transferase</keyword>
<feature type="active site" description="Proton acceptor" evidence="4">
    <location>
        <position position="376"/>
    </location>
</feature>